<dbReference type="InterPro" id="IPR043926">
    <property type="entry name" value="ABCG_dom"/>
</dbReference>
<dbReference type="RefSeq" id="XP_024397246.1">
    <property type="nucleotide sequence ID" value="XM_024541478.2"/>
</dbReference>
<dbReference type="Pfam" id="PF19055">
    <property type="entry name" value="ABC2_membrane_7"/>
    <property type="match status" value="1"/>
</dbReference>
<dbReference type="SUPFAM" id="SSF52540">
    <property type="entry name" value="P-loop containing nucleoside triphosphate hydrolases"/>
    <property type="match status" value="1"/>
</dbReference>
<keyword evidence="13" id="KW-1185">Reference proteome</keyword>
<dbReference type="PANTHER" id="PTHR48041:SF139">
    <property type="entry name" value="PROTEIN SCARLET"/>
    <property type="match status" value="1"/>
</dbReference>
<dbReference type="KEGG" id="ppp:112292717"/>
<dbReference type="Pfam" id="PF01061">
    <property type="entry name" value="ABC2_membrane"/>
    <property type="match status" value="1"/>
</dbReference>
<keyword evidence="6 9" id="KW-1133">Transmembrane helix</keyword>
<evidence type="ECO:0000259" key="10">
    <source>
        <dbReference type="PROSITE" id="PS50893"/>
    </source>
</evidence>
<proteinExistence type="predicted"/>
<gene>
    <name evidence="12" type="primary">LOC112292717</name>
    <name evidence="11" type="ORF">PHYPA_020114</name>
</gene>
<dbReference type="RefSeq" id="XP_073395402.1">
    <property type="nucleotide sequence ID" value="XM_073539301.1"/>
</dbReference>
<dbReference type="GO" id="GO:0042626">
    <property type="term" value="F:ATPase-coupled transmembrane transporter activity"/>
    <property type="evidence" value="ECO:0000318"/>
    <property type="project" value="GO_Central"/>
</dbReference>
<feature type="transmembrane region" description="Helical" evidence="9">
    <location>
        <begin position="751"/>
        <end position="773"/>
    </location>
</feature>
<dbReference type="Proteomes" id="UP000006727">
    <property type="component" value="Chromosome 15"/>
</dbReference>
<dbReference type="Gramene" id="Pp3c15_22860V3.1">
    <property type="protein sequence ID" value="Pp3c15_22860V3.1"/>
    <property type="gene ID" value="Pp3c15_22860"/>
</dbReference>
<dbReference type="Gene3D" id="3.40.50.300">
    <property type="entry name" value="P-loop containing nucleotide triphosphate hydrolases"/>
    <property type="match status" value="1"/>
</dbReference>
<dbReference type="InterPro" id="IPR013525">
    <property type="entry name" value="ABC2_TM"/>
</dbReference>
<dbReference type="GO" id="GO:0055085">
    <property type="term" value="P:transmembrane transport"/>
    <property type="evidence" value="ECO:0000318"/>
    <property type="project" value="GO_Central"/>
</dbReference>
<keyword evidence="4" id="KW-0547">Nucleotide-binding</keyword>
<evidence type="ECO:0000256" key="4">
    <source>
        <dbReference type="ARBA" id="ARBA00022741"/>
    </source>
</evidence>
<feature type="transmembrane region" description="Helical" evidence="9">
    <location>
        <begin position="865"/>
        <end position="886"/>
    </location>
</feature>
<dbReference type="EMBL" id="ABEU02000015">
    <property type="protein sequence ID" value="PNR39834.1"/>
    <property type="molecule type" value="Genomic_DNA"/>
</dbReference>
<feature type="compositionally biased region" description="Polar residues" evidence="8">
    <location>
        <begin position="216"/>
        <end position="249"/>
    </location>
</feature>
<dbReference type="PROSITE" id="PS50893">
    <property type="entry name" value="ABC_TRANSPORTER_2"/>
    <property type="match status" value="1"/>
</dbReference>
<protein>
    <recommendedName>
        <fullName evidence="10">ABC transporter domain-containing protein</fullName>
    </recommendedName>
</protein>
<feature type="region of interest" description="Disordered" evidence="8">
    <location>
        <begin position="1"/>
        <end position="41"/>
    </location>
</feature>
<dbReference type="GO" id="GO:0005524">
    <property type="term" value="F:ATP binding"/>
    <property type="evidence" value="ECO:0007669"/>
    <property type="project" value="UniProtKB-KW"/>
</dbReference>
<dbReference type="Pfam" id="PF00005">
    <property type="entry name" value="ABC_tran"/>
    <property type="match status" value="1"/>
</dbReference>
<evidence type="ECO:0000256" key="1">
    <source>
        <dbReference type="ARBA" id="ARBA00004141"/>
    </source>
</evidence>
<dbReference type="PaxDb" id="3218-PP1S66_62V6.1"/>
<feature type="domain" description="ABC transporter" evidence="10">
    <location>
        <begin position="429"/>
        <end position="670"/>
    </location>
</feature>
<dbReference type="InterPro" id="IPR050352">
    <property type="entry name" value="ABCG_transporters"/>
</dbReference>
<evidence type="ECO:0000313" key="13">
    <source>
        <dbReference type="Proteomes" id="UP000006727"/>
    </source>
</evidence>
<reference evidence="11 13" key="2">
    <citation type="journal article" date="2018" name="Plant J.">
        <title>The Physcomitrella patens chromosome-scale assembly reveals moss genome structure and evolution.</title>
        <authorList>
            <person name="Lang D."/>
            <person name="Ullrich K.K."/>
            <person name="Murat F."/>
            <person name="Fuchs J."/>
            <person name="Jenkins J."/>
            <person name="Haas F.B."/>
            <person name="Piednoel M."/>
            <person name="Gundlach H."/>
            <person name="Van Bel M."/>
            <person name="Meyberg R."/>
            <person name="Vives C."/>
            <person name="Morata J."/>
            <person name="Symeonidi A."/>
            <person name="Hiss M."/>
            <person name="Muchero W."/>
            <person name="Kamisugi Y."/>
            <person name="Saleh O."/>
            <person name="Blanc G."/>
            <person name="Decker E.L."/>
            <person name="van Gessel N."/>
            <person name="Grimwood J."/>
            <person name="Hayes R.D."/>
            <person name="Graham S.W."/>
            <person name="Gunter L.E."/>
            <person name="McDaniel S.F."/>
            <person name="Hoernstein S.N.W."/>
            <person name="Larsson A."/>
            <person name="Li F.W."/>
            <person name="Perroud P.F."/>
            <person name="Phillips J."/>
            <person name="Ranjan P."/>
            <person name="Rokshar D.S."/>
            <person name="Rothfels C.J."/>
            <person name="Schneider L."/>
            <person name="Shu S."/>
            <person name="Stevenson D.W."/>
            <person name="Thummler F."/>
            <person name="Tillich M."/>
            <person name="Villarreal Aguilar J.C."/>
            <person name="Widiez T."/>
            <person name="Wong G.K."/>
            <person name="Wymore A."/>
            <person name="Zhang Y."/>
            <person name="Zimmer A.D."/>
            <person name="Quatrano R.S."/>
            <person name="Mayer K.F.X."/>
            <person name="Goodstein D."/>
            <person name="Casacuberta J.M."/>
            <person name="Vandepoele K."/>
            <person name="Reski R."/>
            <person name="Cuming A.C."/>
            <person name="Tuskan G.A."/>
            <person name="Maumus F."/>
            <person name="Salse J."/>
            <person name="Schmutz J."/>
            <person name="Rensing S.A."/>
        </authorList>
    </citation>
    <scope>NUCLEOTIDE SEQUENCE [LARGE SCALE GENOMIC DNA]</scope>
    <source>
        <strain evidence="12 13">cv. Gransden 2004</strain>
    </source>
</reference>
<name>A0A2K1JE91_PHYPA</name>
<dbReference type="GO" id="GO:0140359">
    <property type="term" value="F:ABC-type transporter activity"/>
    <property type="evidence" value="ECO:0007669"/>
    <property type="project" value="InterPro"/>
</dbReference>
<dbReference type="PANTHER" id="PTHR48041">
    <property type="entry name" value="ABC TRANSPORTER G FAMILY MEMBER 28"/>
    <property type="match status" value="1"/>
</dbReference>
<evidence type="ECO:0000313" key="12">
    <source>
        <dbReference type="EnsemblPlants" id="Pp3c15_22860V3.1"/>
    </source>
</evidence>
<evidence type="ECO:0000256" key="7">
    <source>
        <dbReference type="ARBA" id="ARBA00023136"/>
    </source>
</evidence>
<feature type="region of interest" description="Disordered" evidence="8">
    <location>
        <begin position="216"/>
        <end position="278"/>
    </location>
</feature>
<sequence>MGKKRKEKTEEGRPLCRHAGTKIWSREKKSSSVQTQTFTTSSDSGVTEASVLYSNNAGFSNFSSSKWHDLISGVEDARCNQTNSEFEQVGYVEDNSGRFAKSCQNCELKDYGSSRPSSSSNHHEKRIYLHLDFRNRESPQLVVCPKRNHHQYYSSGHGEVVIDVDSESLPRPSCSPSRSRLCEHAMPVSSFTQRSNCQSYTEASLYKAPQLQSLLDANGSGSRSTSENVPSPTASINPRRGSQVQNAEGQLTHERAMLTTPERGRSDLRSNLAHGRAMSEPRGRMAFRGCELDICPNQLAQGRHSLSSPACSECSSDPKSQFEFNIGEGVPTAKIGNVREILLPLPKFLQKKNINTPNSGTRVVKAIALQPKPATYGKIATPRSCSMKLKRDTMRVKGGSGAFPTIFPNWFTKPVESSAPPQQTDGVVLSWENLTVMSKVGKVLLNNLNGQIICGFTAIMGPSGSGKSTLLNTLACRMRQSASVTGRILLNGRDYKIADLKKISGYVMQDDLLHAHLTVEETLKYTTRLKLEPSLTEEEVSARVDEIITQMGLDHVRNTVIGNPEKRGISGGERRRVSVGMELVTHPQLLFLDEPTSGLDSVTALSLCEQLQKLARSANCTIVCTIHQPQAKIFNLFHYLIILKAGQVIYQGKASEVLQLFEDSGFPCPEYTNPADHFLDVITPSMNRPQGSLKNVDDVLKSKFHPLPVNMNQGSEYLVFQTMRERMPWHRQYLVLLNRGVREQIRKKNMLITQMCQSVMMGLLIGGVFFQIGDHQKSTVRRQPVLFFCVINQGVFGALTVINSFPGERALTLRERAAGMYYCSSYFTAKVTAEMVSQIVSPIIFSFIVYWMVGFQRNGSKFMIFMVLMVLCQLAATSLALMVSAICRTTDFSVTVLPMVLEVNRLFGGFFLSPKNLPDYFVWLDAFSYVKYTYTAISLNELHGLKIRCSPSEYVAGACPITSGEQTIKSLGLDYLNIGSCITILIFYILITRIIAYLGIRYLKK</sequence>
<evidence type="ECO:0000256" key="2">
    <source>
        <dbReference type="ARBA" id="ARBA00022448"/>
    </source>
</evidence>
<dbReference type="GO" id="GO:0016020">
    <property type="term" value="C:membrane"/>
    <property type="evidence" value="ECO:0000318"/>
    <property type="project" value="GO_Central"/>
</dbReference>
<dbReference type="InterPro" id="IPR017871">
    <property type="entry name" value="ABC_transporter-like_CS"/>
</dbReference>
<dbReference type="RefSeq" id="XP_073395403.1">
    <property type="nucleotide sequence ID" value="XM_073539302.1"/>
</dbReference>
<feature type="compositionally biased region" description="Low complexity" evidence="8">
    <location>
        <begin position="31"/>
        <end position="41"/>
    </location>
</feature>
<keyword evidence="2" id="KW-0813">Transport</keyword>
<evidence type="ECO:0000256" key="3">
    <source>
        <dbReference type="ARBA" id="ARBA00022692"/>
    </source>
</evidence>
<keyword evidence="7 9" id="KW-0472">Membrane</keyword>
<reference evidence="12" key="3">
    <citation type="submission" date="2020-12" db="UniProtKB">
        <authorList>
            <consortium name="EnsemblPlants"/>
        </authorList>
    </citation>
    <scope>IDENTIFICATION</scope>
</reference>
<reference evidence="11 13" key="1">
    <citation type="journal article" date="2008" name="Science">
        <title>The Physcomitrella genome reveals evolutionary insights into the conquest of land by plants.</title>
        <authorList>
            <person name="Rensing S."/>
            <person name="Lang D."/>
            <person name="Zimmer A."/>
            <person name="Terry A."/>
            <person name="Salamov A."/>
            <person name="Shapiro H."/>
            <person name="Nishiyama T."/>
            <person name="Perroud P.-F."/>
            <person name="Lindquist E."/>
            <person name="Kamisugi Y."/>
            <person name="Tanahashi T."/>
            <person name="Sakakibara K."/>
            <person name="Fujita T."/>
            <person name="Oishi K."/>
            <person name="Shin-I T."/>
            <person name="Kuroki Y."/>
            <person name="Toyoda A."/>
            <person name="Suzuki Y."/>
            <person name="Hashimoto A."/>
            <person name="Yamaguchi K."/>
            <person name="Sugano A."/>
            <person name="Kohara Y."/>
            <person name="Fujiyama A."/>
            <person name="Anterola A."/>
            <person name="Aoki S."/>
            <person name="Ashton N."/>
            <person name="Barbazuk W.B."/>
            <person name="Barker E."/>
            <person name="Bennetzen J."/>
            <person name="Bezanilla M."/>
            <person name="Blankenship R."/>
            <person name="Cho S.H."/>
            <person name="Dutcher S."/>
            <person name="Estelle M."/>
            <person name="Fawcett J.A."/>
            <person name="Gundlach H."/>
            <person name="Hanada K."/>
            <person name="Heyl A."/>
            <person name="Hicks K.A."/>
            <person name="Hugh J."/>
            <person name="Lohr M."/>
            <person name="Mayer K."/>
            <person name="Melkozernov A."/>
            <person name="Murata T."/>
            <person name="Nelson D."/>
            <person name="Pils B."/>
            <person name="Prigge M."/>
            <person name="Reiss B."/>
            <person name="Renner T."/>
            <person name="Rombauts S."/>
            <person name="Rushton P."/>
            <person name="Sanderfoot A."/>
            <person name="Schween G."/>
            <person name="Shiu S.-H."/>
            <person name="Stueber K."/>
            <person name="Theodoulou F.L."/>
            <person name="Tu H."/>
            <person name="Van de Peer Y."/>
            <person name="Verrier P.J."/>
            <person name="Waters E."/>
            <person name="Wood A."/>
            <person name="Yang L."/>
            <person name="Cove D."/>
            <person name="Cuming A."/>
            <person name="Hasebe M."/>
            <person name="Lucas S."/>
            <person name="Mishler D.B."/>
            <person name="Reski R."/>
            <person name="Grigoriev I."/>
            <person name="Quatrano R.S."/>
            <person name="Boore J.L."/>
        </authorList>
    </citation>
    <scope>NUCLEOTIDE SEQUENCE [LARGE SCALE GENOMIC DNA]</scope>
    <source>
        <strain evidence="12 13">cv. Gransden 2004</strain>
    </source>
</reference>
<dbReference type="GO" id="GO:0016887">
    <property type="term" value="F:ATP hydrolysis activity"/>
    <property type="evidence" value="ECO:0007669"/>
    <property type="project" value="InterPro"/>
</dbReference>
<dbReference type="CDD" id="cd03213">
    <property type="entry name" value="ABCG_EPDR"/>
    <property type="match status" value="1"/>
</dbReference>
<dbReference type="AlphaFoldDB" id="A0A2K1JE91"/>
<dbReference type="EnsemblPlants" id="Pp3c15_22860V3.1">
    <property type="protein sequence ID" value="Pp3c15_22860V3.1"/>
    <property type="gene ID" value="Pp3c15_22860"/>
</dbReference>
<evidence type="ECO:0000256" key="9">
    <source>
        <dbReference type="SAM" id="Phobius"/>
    </source>
</evidence>
<organism evidence="11">
    <name type="scientific">Physcomitrium patens</name>
    <name type="common">Spreading-leaved earth moss</name>
    <name type="synonym">Physcomitrella patens</name>
    <dbReference type="NCBI Taxonomy" id="3218"/>
    <lineage>
        <taxon>Eukaryota</taxon>
        <taxon>Viridiplantae</taxon>
        <taxon>Streptophyta</taxon>
        <taxon>Embryophyta</taxon>
        <taxon>Bryophyta</taxon>
        <taxon>Bryophytina</taxon>
        <taxon>Bryopsida</taxon>
        <taxon>Funariidae</taxon>
        <taxon>Funariales</taxon>
        <taxon>Funariaceae</taxon>
        <taxon>Physcomitrium</taxon>
    </lineage>
</organism>
<keyword evidence="5" id="KW-0067">ATP-binding</keyword>
<feature type="compositionally biased region" description="Basic and acidic residues" evidence="8">
    <location>
        <begin position="251"/>
        <end position="268"/>
    </location>
</feature>
<accession>A0A2K1JE91</accession>
<dbReference type="OrthoDB" id="947882at2759"/>
<comment type="subcellular location">
    <subcellularLocation>
        <location evidence="1">Membrane</location>
        <topology evidence="1">Multi-pass membrane protein</topology>
    </subcellularLocation>
</comment>
<dbReference type="InterPro" id="IPR003439">
    <property type="entry name" value="ABC_transporter-like_ATP-bd"/>
</dbReference>
<dbReference type="RefSeq" id="XP_073395404.1">
    <property type="nucleotide sequence ID" value="XM_073539303.1"/>
</dbReference>
<feature type="transmembrane region" description="Helical" evidence="9">
    <location>
        <begin position="975"/>
        <end position="1000"/>
    </location>
</feature>
<evidence type="ECO:0000313" key="11">
    <source>
        <dbReference type="EMBL" id="PNR39834.1"/>
    </source>
</evidence>
<dbReference type="GeneID" id="112292717"/>
<dbReference type="InterPro" id="IPR027417">
    <property type="entry name" value="P-loop_NTPase"/>
</dbReference>
<evidence type="ECO:0000256" key="8">
    <source>
        <dbReference type="SAM" id="MobiDB-lite"/>
    </source>
</evidence>
<dbReference type="SMART" id="SM00382">
    <property type="entry name" value="AAA"/>
    <property type="match status" value="1"/>
</dbReference>
<evidence type="ECO:0000256" key="6">
    <source>
        <dbReference type="ARBA" id="ARBA00022989"/>
    </source>
</evidence>
<feature type="transmembrane region" description="Helical" evidence="9">
    <location>
        <begin position="835"/>
        <end position="853"/>
    </location>
</feature>
<feature type="transmembrane region" description="Helical" evidence="9">
    <location>
        <begin position="785"/>
        <end position="805"/>
    </location>
</feature>
<evidence type="ECO:0000256" key="5">
    <source>
        <dbReference type="ARBA" id="ARBA00022840"/>
    </source>
</evidence>
<keyword evidence="3 9" id="KW-0812">Transmembrane</keyword>
<dbReference type="InterPro" id="IPR003593">
    <property type="entry name" value="AAA+_ATPase"/>
</dbReference>
<dbReference type="PROSITE" id="PS00211">
    <property type="entry name" value="ABC_TRANSPORTER_1"/>
    <property type="match status" value="1"/>
</dbReference>